<comment type="caution">
    <text evidence="1">The sequence shown here is derived from an EMBL/GenBank/DDBJ whole genome shotgun (WGS) entry which is preliminary data.</text>
</comment>
<accession>A0A4R3PSK0</accession>
<reference evidence="1 2" key="1">
    <citation type="submission" date="2019-03" db="EMBL/GenBank/DDBJ databases">
        <title>Genomic Encyclopedia of Type Strains, Phase IV (KMG-V): Genome sequencing to study the core and pangenomes of soil and plant-associated prokaryotes.</title>
        <authorList>
            <person name="Whitman W."/>
        </authorList>
    </citation>
    <scope>NUCLEOTIDE SEQUENCE [LARGE SCALE GENOMIC DNA]</scope>
    <source>
        <strain evidence="1 2">Hc14</strain>
    </source>
</reference>
<dbReference type="EMBL" id="SMBH01000024">
    <property type="protein sequence ID" value="TCU09624.1"/>
    <property type="molecule type" value="Genomic_DNA"/>
</dbReference>
<name>A0A4R3PSK0_RHISU</name>
<sequence>MIVKALITLPNTIIEASVSVILVRSDPLDDRLNG</sequence>
<dbReference type="Proteomes" id="UP000294576">
    <property type="component" value="Unassembled WGS sequence"/>
</dbReference>
<protein>
    <submittedName>
        <fullName evidence="1">Uncharacterized protein</fullName>
    </submittedName>
</protein>
<gene>
    <name evidence="1" type="ORF">EV132_12424</name>
</gene>
<proteinExistence type="predicted"/>
<evidence type="ECO:0000313" key="1">
    <source>
        <dbReference type="EMBL" id="TCU09624.1"/>
    </source>
</evidence>
<dbReference type="AlphaFoldDB" id="A0A4R3PSK0"/>
<evidence type="ECO:0000313" key="2">
    <source>
        <dbReference type="Proteomes" id="UP000294576"/>
    </source>
</evidence>
<organism evidence="1 2">
    <name type="scientific">Rhizobium sullae</name>
    <name type="common">Rhizobium hedysari</name>
    <dbReference type="NCBI Taxonomy" id="50338"/>
    <lineage>
        <taxon>Bacteria</taxon>
        <taxon>Pseudomonadati</taxon>
        <taxon>Pseudomonadota</taxon>
        <taxon>Alphaproteobacteria</taxon>
        <taxon>Hyphomicrobiales</taxon>
        <taxon>Rhizobiaceae</taxon>
        <taxon>Rhizobium/Agrobacterium group</taxon>
        <taxon>Rhizobium</taxon>
    </lineage>
</organism>